<keyword evidence="4" id="KW-0378">Hydrolase</keyword>
<dbReference type="SUPFAM" id="SSF52980">
    <property type="entry name" value="Restriction endonuclease-like"/>
    <property type="match status" value="1"/>
</dbReference>
<dbReference type="Proteomes" id="UP001595932">
    <property type="component" value="Unassembled WGS sequence"/>
</dbReference>
<feature type="transmembrane region" description="Helical" evidence="2">
    <location>
        <begin position="28"/>
        <end position="50"/>
    </location>
</feature>
<proteinExistence type="predicted"/>
<dbReference type="PANTHER" id="PTHR30015:SF6">
    <property type="entry name" value="SLL1429 PROTEIN"/>
    <property type="match status" value="1"/>
</dbReference>
<evidence type="ECO:0000256" key="2">
    <source>
        <dbReference type="SAM" id="Phobius"/>
    </source>
</evidence>
<reference evidence="5" key="1">
    <citation type="journal article" date="2019" name="Int. J. Syst. Evol. Microbiol.">
        <title>The Global Catalogue of Microorganisms (GCM) 10K type strain sequencing project: providing services to taxonomists for standard genome sequencing and annotation.</title>
        <authorList>
            <consortium name="The Broad Institute Genomics Platform"/>
            <consortium name="The Broad Institute Genome Sequencing Center for Infectious Disease"/>
            <person name="Wu L."/>
            <person name="Ma J."/>
        </authorList>
    </citation>
    <scope>NUCLEOTIDE SEQUENCE [LARGE SCALE GENOMIC DNA]</scope>
    <source>
        <strain evidence="5">CGMCC 1.12151</strain>
    </source>
</reference>
<evidence type="ECO:0000256" key="1">
    <source>
        <dbReference type="SAM" id="MobiDB-lite"/>
    </source>
</evidence>
<keyword evidence="2" id="KW-1133">Transmembrane helix</keyword>
<evidence type="ECO:0000259" key="3">
    <source>
        <dbReference type="Pfam" id="PF04471"/>
    </source>
</evidence>
<dbReference type="Gene3D" id="3.40.1350.10">
    <property type="match status" value="1"/>
</dbReference>
<dbReference type="InterPro" id="IPR011335">
    <property type="entry name" value="Restrct_endonuc-II-like"/>
</dbReference>
<keyword evidence="2" id="KW-0472">Membrane</keyword>
<dbReference type="InterPro" id="IPR011856">
    <property type="entry name" value="tRNA_endonuc-like_dom_sf"/>
</dbReference>
<name>A0ABV9MD69_9BACL</name>
<keyword evidence="5" id="KW-1185">Reference proteome</keyword>
<keyword evidence="4" id="KW-0540">Nuclease</keyword>
<sequence length="198" mass="22440">MEGFLEGFTEGLLIGIGMLWNIAMAEPLLIGIVGLFVVGSYVLALTVNVIRKQKLKKSGILEVDKMKGKEFEEYLRVLFIERGYQVRLTPATGDYGADLVLSQNGRKTIVQAKRYKKNVGIKAVQEIASAKQHYRADECWVVTNSGYTEPARKLAQSNQVQLVDRTLLMKWMLEMKKQDEKTSDQAMSIHENNDVKKR</sequence>
<evidence type="ECO:0000313" key="5">
    <source>
        <dbReference type="Proteomes" id="UP001595932"/>
    </source>
</evidence>
<feature type="region of interest" description="Disordered" evidence="1">
    <location>
        <begin position="179"/>
        <end position="198"/>
    </location>
</feature>
<dbReference type="EMBL" id="JBHSGL010000005">
    <property type="protein sequence ID" value="MFC4712959.1"/>
    <property type="molecule type" value="Genomic_DNA"/>
</dbReference>
<dbReference type="GO" id="GO:0004519">
    <property type="term" value="F:endonuclease activity"/>
    <property type="evidence" value="ECO:0007669"/>
    <property type="project" value="UniProtKB-KW"/>
</dbReference>
<feature type="domain" description="Restriction endonuclease type IV Mrr" evidence="3">
    <location>
        <begin position="63"/>
        <end position="172"/>
    </location>
</feature>
<protein>
    <submittedName>
        <fullName evidence="4">Restriction endonuclease</fullName>
    </submittedName>
</protein>
<gene>
    <name evidence="4" type="ORF">ACFO5U_08820</name>
</gene>
<dbReference type="InterPro" id="IPR052906">
    <property type="entry name" value="Type_IV_Methyl-Rstrct_Enzyme"/>
</dbReference>
<accession>A0ABV9MD69</accession>
<keyword evidence="4" id="KW-0255">Endonuclease</keyword>
<dbReference type="Pfam" id="PF04471">
    <property type="entry name" value="Mrr_cat"/>
    <property type="match status" value="1"/>
</dbReference>
<keyword evidence="2" id="KW-0812">Transmembrane</keyword>
<organism evidence="4 5">
    <name type="scientific">Planococcus dechangensis</name>
    <dbReference type="NCBI Taxonomy" id="1176255"/>
    <lineage>
        <taxon>Bacteria</taxon>
        <taxon>Bacillati</taxon>
        <taxon>Bacillota</taxon>
        <taxon>Bacilli</taxon>
        <taxon>Bacillales</taxon>
        <taxon>Caryophanaceae</taxon>
        <taxon>Planococcus</taxon>
    </lineage>
</organism>
<evidence type="ECO:0000313" key="4">
    <source>
        <dbReference type="EMBL" id="MFC4712959.1"/>
    </source>
</evidence>
<dbReference type="RefSeq" id="WP_377278498.1">
    <property type="nucleotide sequence ID" value="NZ_JBHSGL010000005.1"/>
</dbReference>
<comment type="caution">
    <text evidence="4">The sequence shown here is derived from an EMBL/GenBank/DDBJ whole genome shotgun (WGS) entry which is preliminary data.</text>
</comment>
<dbReference type="InterPro" id="IPR007560">
    <property type="entry name" value="Restrct_endonuc_IV_Mrr"/>
</dbReference>
<dbReference type="PANTHER" id="PTHR30015">
    <property type="entry name" value="MRR RESTRICTION SYSTEM PROTEIN"/>
    <property type="match status" value="1"/>
</dbReference>